<dbReference type="OMA" id="VPMFTAD"/>
<protein>
    <submittedName>
        <fullName evidence="1">ABR042Wp</fullName>
    </submittedName>
</protein>
<dbReference type="KEGG" id="ago:AGOS_ABR042W"/>
<dbReference type="eggNOG" id="ENOG502QR4F">
    <property type="taxonomic scope" value="Eukaryota"/>
</dbReference>
<gene>
    <name evidence="1" type="ORF">AGOS_ABR042W</name>
</gene>
<proteinExistence type="predicted"/>
<dbReference type="STRING" id="284811.Q75DI3"/>
<dbReference type="InParanoid" id="Q75DI3"/>
<reference evidence="1 2" key="1">
    <citation type="journal article" date="2004" name="Science">
        <title>The Ashbya gossypii genome as a tool for mapping the ancient Saccharomyces cerevisiae genome.</title>
        <authorList>
            <person name="Dietrich F.S."/>
            <person name="Voegeli S."/>
            <person name="Brachat S."/>
            <person name="Lerch A."/>
            <person name="Gates K."/>
            <person name="Steiner S."/>
            <person name="Mohr C."/>
            <person name="Pohlmann R."/>
            <person name="Luedi P."/>
            <person name="Choi S."/>
            <person name="Wing R.A."/>
            <person name="Flavier A."/>
            <person name="Gaffney T.D."/>
            <person name="Philippsen P."/>
        </authorList>
    </citation>
    <scope>NUCLEOTIDE SEQUENCE [LARGE SCALE GENOMIC DNA]</scope>
    <source>
        <strain evidence="2">ATCC 10895 / CBS 109.51 / FGSC 9923 / NRRL Y-1056</strain>
    </source>
</reference>
<dbReference type="HOGENOM" id="CLU_026445_1_0_1"/>
<keyword evidence="2" id="KW-1185">Reference proteome</keyword>
<dbReference type="Proteomes" id="UP000000591">
    <property type="component" value="Chromosome II"/>
</dbReference>
<dbReference type="PANTHER" id="PTHR31687:SF3">
    <property type="entry name" value="PROTEIN URG3"/>
    <property type="match status" value="1"/>
</dbReference>
<dbReference type="Pfam" id="PF07958">
    <property type="entry name" value="DUF1688"/>
    <property type="match status" value="1"/>
</dbReference>
<name>Q75DI3_EREGS</name>
<evidence type="ECO:0000313" key="1">
    <source>
        <dbReference type="EMBL" id="AAS50812.2"/>
    </source>
</evidence>
<dbReference type="RefSeq" id="NP_982988.2">
    <property type="nucleotide sequence ID" value="NM_208341.2"/>
</dbReference>
<evidence type="ECO:0000313" key="2">
    <source>
        <dbReference type="Proteomes" id="UP000000591"/>
    </source>
</evidence>
<sequence>MTATKEYLCSLRAVRETSAEVFRYVSARGRGKYCKLDSSKLTDVVQYVLKIIDRDYGRATCEIPPHGRLQHFNVGGVDRVGELLRGWRGVDDIELSRRLVDLVVLSVLLDAGAGSQWSFREPGSGLRVGRSEGIALASFYMFKNGMLSADGSTTVNGHHLAAIPLEMFQEAFQVTEKNTIVGLEGRWRLARKLGQVMCSNSAVFGPDARPGGIVDYLRGLCGGGPLHIEQLWDTLMDNLLPVWPDNRCTIDGEPLGDAWQLDTLVSGDTAGRAHGIVSFHKLTQWLCYSVLPPLTEYGYKFDILDTDQLTGLPEYRNGGLFCDLGVISLLPEAKQYGEQMARAAGAEDVPVFPAEHGAIVEWRCLTVALIDELLSMINKELDVPLTLAQLLEAGTWKAGREVAQKKRPETGGPPIAIASDGTLF</sequence>
<accession>Q75DI3</accession>
<reference evidence="2" key="2">
    <citation type="journal article" date="2013" name="G3 (Bethesda)">
        <title>Genomes of Ashbya fungi isolated from insects reveal four mating-type loci, numerous translocations, lack of transposons, and distinct gene duplications.</title>
        <authorList>
            <person name="Dietrich F.S."/>
            <person name="Voegeli S."/>
            <person name="Kuo S."/>
            <person name="Philippsen P."/>
        </authorList>
    </citation>
    <scope>GENOME REANNOTATION</scope>
    <source>
        <strain evidence="2">ATCC 10895 / CBS 109.51 / FGSC 9923 / NRRL Y-1056</strain>
    </source>
</reference>
<dbReference type="PANTHER" id="PTHR31687">
    <property type="match status" value="1"/>
</dbReference>
<organism evidence="1 2">
    <name type="scientific">Eremothecium gossypii (strain ATCC 10895 / CBS 109.51 / FGSC 9923 / NRRL Y-1056)</name>
    <name type="common">Yeast</name>
    <name type="synonym">Ashbya gossypii</name>
    <dbReference type="NCBI Taxonomy" id="284811"/>
    <lineage>
        <taxon>Eukaryota</taxon>
        <taxon>Fungi</taxon>
        <taxon>Dikarya</taxon>
        <taxon>Ascomycota</taxon>
        <taxon>Saccharomycotina</taxon>
        <taxon>Saccharomycetes</taxon>
        <taxon>Saccharomycetales</taxon>
        <taxon>Saccharomycetaceae</taxon>
        <taxon>Eremothecium</taxon>
    </lineage>
</organism>
<dbReference type="InterPro" id="IPR012469">
    <property type="entry name" value="DUF1688"/>
</dbReference>
<dbReference type="OrthoDB" id="2153176at2759"/>
<dbReference type="AlphaFoldDB" id="Q75DI3"/>
<dbReference type="GeneID" id="4619085"/>
<dbReference type="EMBL" id="AE016815">
    <property type="protein sequence ID" value="AAS50812.2"/>
    <property type="molecule type" value="Genomic_DNA"/>
</dbReference>